<name>A0A0M3JD94_ANISI</name>
<proteinExistence type="predicted"/>
<protein>
    <submittedName>
        <fullName evidence="4">Secreted protein</fullName>
    </submittedName>
</protein>
<evidence type="ECO:0000256" key="1">
    <source>
        <dbReference type="SAM" id="SignalP"/>
    </source>
</evidence>
<gene>
    <name evidence="2" type="ORF">ASIM_LOCUS5382</name>
</gene>
<evidence type="ECO:0000313" key="4">
    <source>
        <dbReference type="WBParaSite" id="ASIM_0000558001-mRNA-1"/>
    </source>
</evidence>
<evidence type="ECO:0000313" key="2">
    <source>
        <dbReference type="EMBL" id="VDK25423.1"/>
    </source>
</evidence>
<sequence length="107" mass="12236">MRGSLCLLLLLTTWSVLISDTKADWFDDIVDGIHEKLVAGADYLKNSAAPAIREKFNEAKGTLQDPETHHKIKVWLETVGYHFRMLLLDYILLTSAYSNTRHRSTMD</sequence>
<reference evidence="4" key="1">
    <citation type="submission" date="2017-02" db="UniProtKB">
        <authorList>
            <consortium name="WormBaseParasite"/>
        </authorList>
    </citation>
    <scope>IDENTIFICATION</scope>
</reference>
<reference evidence="2 3" key="2">
    <citation type="submission" date="2018-11" db="EMBL/GenBank/DDBJ databases">
        <authorList>
            <consortium name="Pathogen Informatics"/>
        </authorList>
    </citation>
    <scope>NUCLEOTIDE SEQUENCE [LARGE SCALE GENOMIC DNA]</scope>
</reference>
<dbReference type="EMBL" id="UYRR01010439">
    <property type="protein sequence ID" value="VDK25423.1"/>
    <property type="molecule type" value="Genomic_DNA"/>
</dbReference>
<dbReference type="OrthoDB" id="5811174at2759"/>
<organism evidence="4">
    <name type="scientific">Anisakis simplex</name>
    <name type="common">Herring worm</name>
    <dbReference type="NCBI Taxonomy" id="6269"/>
    <lineage>
        <taxon>Eukaryota</taxon>
        <taxon>Metazoa</taxon>
        <taxon>Ecdysozoa</taxon>
        <taxon>Nematoda</taxon>
        <taxon>Chromadorea</taxon>
        <taxon>Rhabditida</taxon>
        <taxon>Spirurina</taxon>
        <taxon>Ascaridomorpha</taxon>
        <taxon>Ascaridoidea</taxon>
        <taxon>Anisakidae</taxon>
        <taxon>Anisakis</taxon>
        <taxon>Anisakis simplex complex</taxon>
    </lineage>
</organism>
<dbReference type="AlphaFoldDB" id="A0A0M3JD94"/>
<keyword evidence="1" id="KW-0732">Signal</keyword>
<keyword evidence="3" id="KW-1185">Reference proteome</keyword>
<dbReference type="Proteomes" id="UP000267096">
    <property type="component" value="Unassembled WGS sequence"/>
</dbReference>
<evidence type="ECO:0000313" key="3">
    <source>
        <dbReference type="Proteomes" id="UP000267096"/>
    </source>
</evidence>
<dbReference type="WBParaSite" id="ASIM_0000558001-mRNA-1">
    <property type="protein sequence ID" value="ASIM_0000558001-mRNA-1"/>
    <property type="gene ID" value="ASIM_0000558001"/>
</dbReference>
<feature type="signal peptide" evidence="1">
    <location>
        <begin position="1"/>
        <end position="23"/>
    </location>
</feature>
<accession>A0A0M3JD94</accession>
<feature type="chain" id="PRO_5043120863" evidence="1">
    <location>
        <begin position="24"/>
        <end position="107"/>
    </location>
</feature>